<dbReference type="RefSeq" id="WP_142892949.1">
    <property type="nucleotide sequence ID" value="NZ_ML660162.1"/>
</dbReference>
<keyword evidence="3" id="KW-1185">Reference proteome</keyword>
<name>A0A545UG47_9GAMM</name>
<comment type="caution">
    <text evidence="2">The sequence shown here is derived from an EMBL/GenBank/DDBJ whole genome shotgun (WGS) entry which is preliminary data.</text>
</comment>
<accession>A0A545UG47</accession>
<sequence>MNHAAKKLAYLAAVLLGTLLTMPAKSASQDIDKTFSVDAGGTLTLESDEGSIRVDTWNKNEVKITVEKSARNQERLNEFSVNFDQKGNNILVEGEGEWNNRVSVKFIITVPEQFNLDLKTGGGSIGVKDISGDVKVNTSGGSIKIGNVSEGNVDAHTSGGSIKVGDVDGNLKVNTSGGSIRLGKVKGTSSIDTSGGSIGLEQGGNDVTAETSGGSIKIGPVNGKVDVDTSGGSIRIGMAESDVKAETSGGSIKVEGSKGKVNVDTSGGGIYVGSSGGPVIAETNGGSIKVLQARGYIEASTNGGRIEAEMIADDNSLDTHIDLHSNGGTLELRIPKSLAGSVSASLKITRNARRDYRIYSDFPLTIKGENSNRISARGDINGGGDKINLTTTNGDIHIKMIDD</sequence>
<feature type="chain" id="PRO_5021932660" evidence="1">
    <location>
        <begin position="27"/>
        <end position="403"/>
    </location>
</feature>
<organism evidence="2 3">
    <name type="scientific">Aliikangiella coralliicola</name>
    <dbReference type="NCBI Taxonomy" id="2592383"/>
    <lineage>
        <taxon>Bacteria</taxon>
        <taxon>Pseudomonadati</taxon>
        <taxon>Pseudomonadota</taxon>
        <taxon>Gammaproteobacteria</taxon>
        <taxon>Oceanospirillales</taxon>
        <taxon>Pleioneaceae</taxon>
        <taxon>Aliikangiella</taxon>
    </lineage>
</organism>
<feature type="signal peptide" evidence="1">
    <location>
        <begin position="1"/>
        <end position="26"/>
    </location>
</feature>
<keyword evidence="1" id="KW-0732">Signal</keyword>
<protein>
    <submittedName>
        <fullName evidence="2">DUF4097 domain-containing protein</fullName>
    </submittedName>
</protein>
<dbReference type="PANTHER" id="PTHR34094:SF1">
    <property type="entry name" value="PROTEIN FAM185A"/>
    <property type="match status" value="1"/>
</dbReference>
<dbReference type="AlphaFoldDB" id="A0A545UG47"/>
<evidence type="ECO:0000256" key="1">
    <source>
        <dbReference type="SAM" id="SignalP"/>
    </source>
</evidence>
<gene>
    <name evidence="2" type="ORF">FLL46_07920</name>
</gene>
<dbReference type="PANTHER" id="PTHR34094">
    <property type="match status" value="1"/>
</dbReference>
<reference evidence="2 3" key="1">
    <citation type="submission" date="2019-07" db="EMBL/GenBank/DDBJ databases">
        <title>Draft genome for Aliikangiella sp. M105.</title>
        <authorList>
            <person name="Wang G."/>
        </authorList>
    </citation>
    <scope>NUCLEOTIDE SEQUENCE [LARGE SCALE GENOMIC DNA]</scope>
    <source>
        <strain evidence="2 3">M105</strain>
    </source>
</reference>
<evidence type="ECO:0000313" key="2">
    <source>
        <dbReference type="EMBL" id="TQV88441.1"/>
    </source>
</evidence>
<dbReference type="Proteomes" id="UP000315439">
    <property type="component" value="Unassembled WGS sequence"/>
</dbReference>
<proteinExistence type="predicted"/>
<dbReference type="OrthoDB" id="187423at2"/>
<dbReference type="EMBL" id="VIKS01000004">
    <property type="protein sequence ID" value="TQV88441.1"/>
    <property type="molecule type" value="Genomic_DNA"/>
</dbReference>
<evidence type="ECO:0000313" key="3">
    <source>
        <dbReference type="Proteomes" id="UP000315439"/>
    </source>
</evidence>